<name>A0A1M7ZEA7_9BACT</name>
<evidence type="ECO:0000259" key="1">
    <source>
        <dbReference type="Pfam" id="PF12867"/>
    </source>
</evidence>
<sequence length="175" mass="19870">MKKLLLISLSLLLFSCGKKISSPPVQELISEQLKNSHSNSEWFVSFNQAVKGLTVDQANWKDSTENHSISQLGSHLLFWNKRILKAFKRENVEEFEGENTETFSLLDSLAWEKTKGDLDQVMIELEEAVANATPEQLEGWTSSLANVASHNAYHTGQILYIRKMKGWWDSTQGVQ</sequence>
<dbReference type="InterPro" id="IPR024775">
    <property type="entry name" value="DinB-like"/>
</dbReference>
<protein>
    <submittedName>
        <fullName evidence="2">DinB superfamily protein</fullName>
    </submittedName>
</protein>
<feature type="domain" description="DinB-like" evidence="1">
    <location>
        <begin position="46"/>
        <end position="156"/>
    </location>
</feature>
<dbReference type="AlphaFoldDB" id="A0A1M7ZEA7"/>
<dbReference type="InterPro" id="IPR034660">
    <property type="entry name" value="DinB/YfiT-like"/>
</dbReference>
<proteinExistence type="predicted"/>
<evidence type="ECO:0000313" key="3">
    <source>
        <dbReference type="Proteomes" id="UP000184609"/>
    </source>
</evidence>
<accession>A0A1M7ZEA7</accession>
<dbReference type="Gene3D" id="1.20.120.450">
    <property type="entry name" value="dinb family like domain"/>
    <property type="match status" value="1"/>
</dbReference>
<evidence type="ECO:0000313" key="2">
    <source>
        <dbReference type="EMBL" id="SHO63204.1"/>
    </source>
</evidence>
<dbReference type="SUPFAM" id="SSF109854">
    <property type="entry name" value="DinB/YfiT-like putative metalloenzymes"/>
    <property type="match status" value="1"/>
</dbReference>
<dbReference type="STRING" id="1073327.SAMN04488108_2595"/>
<dbReference type="Pfam" id="PF12867">
    <property type="entry name" value="DinB_2"/>
    <property type="match status" value="1"/>
</dbReference>
<organism evidence="2 3">
    <name type="scientific">Algoriphagus zhangzhouensis</name>
    <dbReference type="NCBI Taxonomy" id="1073327"/>
    <lineage>
        <taxon>Bacteria</taxon>
        <taxon>Pseudomonadati</taxon>
        <taxon>Bacteroidota</taxon>
        <taxon>Cytophagia</taxon>
        <taxon>Cytophagales</taxon>
        <taxon>Cyclobacteriaceae</taxon>
        <taxon>Algoriphagus</taxon>
    </lineage>
</organism>
<gene>
    <name evidence="2" type="ORF">SAMN04488108_2595</name>
</gene>
<dbReference type="PROSITE" id="PS51257">
    <property type="entry name" value="PROKAR_LIPOPROTEIN"/>
    <property type="match status" value="1"/>
</dbReference>
<keyword evidence="3" id="KW-1185">Reference proteome</keyword>
<reference evidence="3" key="1">
    <citation type="submission" date="2016-12" db="EMBL/GenBank/DDBJ databases">
        <authorList>
            <person name="Varghese N."/>
            <person name="Submissions S."/>
        </authorList>
    </citation>
    <scope>NUCLEOTIDE SEQUENCE [LARGE SCALE GENOMIC DNA]</scope>
    <source>
        <strain evidence="3">DSM 25035</strain>
    </source>
</reference>
<dbReference type="Proteomes" id="UP000184609">
    <property type="component" value="Unassembled WGS sequence"/>
</dbReference>
<dbReference type="RefSeq" id="WP_073572214.1">
    <property type="nucleotide sequence ID" value="NZ_FRXN01000003.1"/>
</dbReference>
<dbReference type="EMBL" id="FRXN01000003">
    <property type="protein sequence ID" value="SHO63204.1"/>
    <property type="molecule type" value="Genomic_DNA"/>
</dbReference>
<dbReference type="OrthoDB" id="9798830at2"/>